<evidence type="ECO:0000259" key="5">
    <source>
        <dbReference type="Pfam" id="PF04542"/>
    </source>
</evidence>
<keyword evidence="2" id="KW-0805">Transcription regulation</keyword>
<evidence type="ECO:0000256" key="1">
    <source>
        <dbReference type="ARBA" id="ARBA00010641"/>
    </source>
</evidence>
<keyword evidence="4" id="KW-0804">Transcription</keyword>
<dbReference type="GO" id="GO:0016987">
    <property type="term" value="F:sigma factor activity"/>
    <property type="evidence" value="ECO:0007669"/>
    <property type="project" value="UniProtKB-KW"/>
</dbReference>
<name>A0A1F5VJE0_9BACT</name>
<dbReference type="Proteomes" id="UP000178943">
    <property type="component" value="Unassembled WGS sequence"/>
</dbReference>
<evidence type="ECO:0000259" key="6">
    <source>
        <dbReference type="Pfam" id="PF08281"/>
    </source>
</evidence>
<accession>A0A1F5VJE0</accession>
<dbReference type="EMBL" id="MFGW01000162">
    <property type="protein sequence ID" value="OGF63579.1"/>
    <property type="molecule type" value="Genomic_DNA"/>
</dbReference>
<dbReference type="InterPro" id="IPR039425">
    <property type="entry name" value="RNA_pol_sigma-70-like"/>
</dbReference>
<feature type="domain" description="RNA polymerase sigma-70 region 2" evidence="5">
    <location>
        <begin position="22"/>
        <end position="88"/>
    </location>
</feature>
<dbReference type="Gene3D" id="1.10.10.10">
    <property type="entry name" value="Winged helix-like DNA-binding domain superfamily/Winged helix DNA-binding domain"/>
    <property type="match status" value="1"/>
</dbReference>
<dbReference type="GO" id="GO:0003677">
    <property type="term" value="F:DNA binding"/>
    <property type="evidence" value="ECO:0007669"/>
    <property type="project" value="InterPro"/>
</dbReference>
<dbReference type="InterPro" id="IPR013249">
    <property type="entry name" value="RNA_pol_sigma70_r4_t2"/>
</dbReference>
<comment type="similarity">
    <text evidence="1">Belongs to the sigma-70 factor family. ECF subfamily.</text>
</comment>
<keyword evidence="3" id="KW-0731">Sigma factor</keyword>
<evidence type="ECO:0000256" key="2">
    <source>
        <dbReference type="ARBA" id="ARBA00023015"/>
    </source>
</evidence>
<feature type="domain" description="RNA polymerase sigma factor 70 region 4 type 2" evidence="6">
    <location>
        <begin position="121"/>
        <end position="172"/>
    </location>
</feature>
<evidence type="ECO:0000256" key="4">
    <source>
        <dbReference type="ARBA" id="ARBA00023163"/>
    </source>
</evidence>
<evidence type="ECO:0008006" key="9">
    <source>
        <dbReference type="Google" id="ProtNLM"/>
    </source>
</evidence>
<dbReference type="SUPFAM" id="SSF88946">
    <property type="entry name" value="Sigma2 domain of RNA polymerase sigma factors"/>
    <property type="match status" value="1"/>
</dbReference>
<dbReference type="NCBIfam" id="TIGR02937">
    <property type="entry name" value="sigma70-ECF"/>
    <property type="match status" value="1"/>
</dbReference>
<dbReference type="InterPro" id="IPR007627">
    <property type="entry name" value="RNA_pol_sigma70_r2"/>
</dbReference>
<dbReference type="InterPro" id="IPR013325">
    <property type="entry name" value="RNA_pol_sigma_r2"/>
</dbReference>
<evidence type="ECO:0000313" key="8">
    <source>
        <dbReference type="Proteomes" id="UP000178943"/>
    </source>
</evidence>
<dbReference type="Pfam" id="PF04542">
    <property type="entry name" value="Sigma70_r2"/>
    <property type="match status" value="1"/>
</dbReference>
<protein>
    <recommendedName>
        <fullName evidence="9">RNA polymerase subunit sigma-24</fullName>
    </recommendedName>
</protein>
<comment type="caution">
    <text evidence="7">The sequence shown here is derived from an EMBL/GenBank/DDBJ whole genome shotgun (WGS) entry which is preliminary data.</text>
</comment>
<proteinExistence type="inferred from homology"/>
<gene>
    <name evidence="7" type="ORF">A2Y62_22265</name>
</gene>
<dbReference type="CDD" id="cd06171">
    <property type="entry name" value="Sigma70_r4"/>
    <property type="match status" value="1"/>
</dbReference>
<sequence>MSTDANLLTMGADGDEEAWQELVKKYTSIVLNICFQYTGNTHLAEELSQDVFIKVYKNACVLAKHPNFKWWLIKTTKNRCIDYYRKARAEKLKVSTDKVAAKLVAHDTPERVVLFSERVQLLHKAILKLPASLRTLIILRDINELSYEEISRMLKIPLGTVKSKLNRARVELFKIFGTFKELKS</sequence>
<dbReference type="Gene3D" id="1.10.1740.10">
    <property type="match status" value="1"/>
</dbReference>
<evidence type="ECO:0000313" key="7">
    <source>
        <dbReference type="EMBL" id="OGF63579.1"/>
    </source>
</evidence>
<evidence type="ECO:0000256" key="3">
    <source>
        <dbReference type="ARBA" id="ARBA00023082"/>
    </source>
</evidence>
<dbReference type="PANTHER" id="PTHR43133:SF60">
    <property type="entry name" value="RNA POLYMERASE SIGMA FACTOR SIGV"/>
    <property type="match status" value="1"/>
</dbReference>
<dbReference type="InterPro" id="IPR014284">
    <property type="entry name" value="RNA_pol_sigma-70_dom"/>
</dbReference>
<dbReference type="PANTHER" id="PTHR43133">
    <property type="entry name" value="RNA POLYMERASE ECF-TYPE SIGMA FACTO"/>
    <property type="match status" value="1"/>
</dbReference>
<dbReference type="STRING" id="1817863.A2Y62_22265"/>
<dbReference type="SUPFAM" id="SSF88659">
    <property type="entry name" value="Sigma3 and sigma4 domains of RNA polymerase sigma factors"/>
    <property type="match status" value="1"/>
</dbReference>
<dbReference type="Pfam" id="PF08281">
    <property type="entry name" value="Sigma70_r4_2"/>
    <property type="match status" value="1"/>
</dbReference>
<dbReference type="InterPro" id="IPR036388">
    <property type="entry name" value="WH-like_DNA-bd_sf"/>
</dbReference>
<dbReference type="AlphaFoldDB" id="A0A1F5VJE0"/>
<organism evidence="7 8">
    <name type="scientific">Candidatus Fischerbacteria bacterium RBG_13_37_8</name>
    <dbReference type="NCBI Taxonomy" id="1817863"/>
    <lineage>
        <taxon>Bacteria</taxon>
        <taxon>Candidatus Fischeribacteriota</taxon>
    </lineage>
</organism>
<reference evidence="7 8" key="1">
    <citation type="journal article" date="2016" name="Nat. Commun.">
        <title>Thousands of microbial genomes shed light on interconnected biogeochemical processes in an aquifer system.</title>
        <authorList>
            <person name="Anantharaman K."/>
            <person name="Brown C.T."/>
            <person name="Hug L.A."/>
            <person name="Sharon I."/>
            <person name="Castelle C.J."/>
            <person name="Probst A.J."/>
            <person name="Thomas B.C."/>
            <person name="Singh A."/>
            <person name="Wilkins M.J."/>
            <person name="Karaoz U."/>
            <person name="Brodie E.L."/>
            <person name="Williams K.H."/>
            <person name="Hubbard S.S."/>
            <person name="Banfield J.F."/>
        </authorList>
    </citation>
    <scope>NUCLEOTIDE SEQUENCE [LARGE SCALE GENOMIC DNA]</scope>
</reference>
<dbReference type="GO" id="GO:0006352">
    <property type="term" value="P:DNA-templated transcription initiation"/>
    <property type="evidence" value="ECO:0007669"/>
    <property type="project" value="InterPro"/>
</dbReference>
<dbReference type="InterPro" id="IPR013324">
    <property type="entry name" value="RNA_pol_sigma_r3/r4-like"/>
</dbReference>